<dbReference type="Pfam" id="PF12771">
    <property type="entry name" value="SusD-like_2"/>
    <property type="match status" value="2"/>
</dbReference>
<gene>
    <name evidence="1" type="ORF">DF947_16725</name>
</gene>
<reference evidence="2" key="1">
    <citation type="submission" date="2018-05" db="EMBL/GenBank/DDBJ databases">
        <title>Pedobacter paludis sp. nov., isolated from wetland soil.</title>
        <authorList>
            <person name="Zhang Y."/>
        </authorList>
    </citation>
    <scope>NUCLEOTIDE SEQUENCE [LARGE SCALE GENOMIC DNA]</scope>
    <source>
        <strain evidence="2">R-8</strain>
    </source>
</reference>
<dbReference type="SUPFAM" id="SSF48452">
    <property type="entry name" value="TPR-like"/>
    <property type="match status" value="1"/>
</dbReference>
<dbReference type="AlphaFoldDB" id="A0A317EUE5"/>
<accession>A0A317EUE5</accession>
<organism evidence="1 2">
    <name type="scientific">Pedobacter paludis</name>
    <dbReference type="NCBI Taxonomy" id="2203212"/>
    <lineage>
        <taxon>Bacteria</taxon>
        <taxon>Pseudomonadati</taxon>
        <taxon>Bacteroidota</taxon>
        <taxon>Sphingobacteriia</taxon>
        <taxon>Sphingobacteriales</taxon>
        <taxon>Sphingobacteriaceae</taxon>
        <taxon>Pedobacter</taxon>
    </lineage>
</organism>
<dbReference type="InterPro" id="IPR011990">
    <property type="entry name" value="TPR-like_helical_dom_sf"/>
</dbReference>
<protein>
    <recommendedName>
        <fullName evidence="3">SusD/RagB family nutrient-binding outer membrane lipoprotein</fullName>
    </recommendedName>
</protein>
<proteinExistence type="predicted"/>
<dbReference type="InterPro" id="IPR041662">
    <property type="entry name" value="SusD-like_2"/>
</dbReference>
<evidence type="ECO:0000313" key="1">
    <source>
        <dbReference type="EMBL" id="PWS30580.1"/>
    </source>
</evidence>
<dbReference type="Gene3D" id="1.25.40.390">
    <property type="match status" value="2"/>
</dbReference>
<evidence type="ECO:0000313" key="2">
    <source>
        <dbReference type="Proteomes" id="UP000245391"/>
    </source>
</evidence>
<keyword evidence="2" id="KW-1185">Reference proteome</keyword>
<evidence type="ECO:0008006" key="3">
    <source>
        <dbReference type="Google" id="ProtNLM"/>
    </source>
</evidence>
<name>A0A317EUE5_9SPHI</name>
<comment type="caution">
    <text evidence="1">The sequence shown here is derived from an EMBL/GenBank/DDBJ whole genome shotgun (WGS) entry which is preliminary data.</text>
</comment>
<dbReference type="EMBL" id="QGNY01000006">
    <property type="protein sequence ID" value="PWS30580.1"/>
    <property type="molecule type" value="Genomic_DNA"/>
</dbReference>
<dbReference type="OrthoDB" id="9766256at2"/>
<dbReference type="Proteomes" id="UP000245391">
    <property type="component" value="Unassembled WGS sequence"/>
</dbReference>
<sequence length="603" mass="66563">MKTINKYILGLIALAAVSQSCKKELIDTNTNPKTLSDANPEFLFTGATADFNLTSRGNTSQKYASTMTYMQYIVPDGVDANGLAGNYWNPTKTTGPNPGFPYYNDYFTGNGRDMNRIIAKINSLPDAQKNTYQGLKAICSIINTYQAWKVADVFGALPYTQAFNDVQYPLPAYDFDFNLYKTFDTQLKDAATLLKNSTGQFALGAQDFFYNGDYGKWLSFANTLRIKIAQRYEKRDPAQLTAVLTDIANNFAGNIIASNDASFGYSQTRDWNNNVDDINVILFSYNAAFPFVEYLKSTNDPRIGFMVRQNDFGTNYKNYLVVQQKGDAAAQAALLQPENQVRYWGKHTFPASASTAYGSTGGDRFKTFTITGGTQTLGFLSAIQSRLFIKNGGFGGFDARSSKDLLHDDEPFVDGSTIKMRTPYLTYAETCFMMAEIAQKGGNGLGKSASQWFYAGVQASFDAYKAAAIATNVPNAANITIGNFATNLPFLGLPSIYSQAWVNYLMQPEESWAMWKRTGYPQFTDVRPGNNGLIGTSSIAYLESLYDGSQNLLIPRRNSLDLSSGSNLNSANYAAAIQAMIAKDAAYGINAQDTKGRIWWDKQ</sequence>
<dbReference type="PROSITE" id="PS51257">
    <property type="entry name" value="PROKAR_LIPOPROTEIN"/>
    <property type="match status" value="1"/>
</dbReference>
<dbReference type="RefSeq" id="WP_109931198.1">
    <property type="nucleotide sequence ID" value="NZ_QGNY01000006.1"/>
</dbReference>